<feature type="region of interest" description="Disordered" evidence="1">
    <location>
        <begin position="213"/>
        <end position="245"/>
    </location>
</feature>
<evidence type="ECO:0000313" key="4">
    <source>
        <dbReference type="Proteomes" id="UP000799779"/>
    </source>
</evidence>
<keyword evidence="2" id="KW-0472">Membrane</keyword>
<evidence type="ECO:0000313" key="3">
    <source>
        <dbReference type="EMBL" id="KAF2005789.1"/>
    </source>
</evidence>
<keyword evidence="2" id="KW-1133">Transmembrane helix</keyword>
<feature type="compositionally biased region" description="Low complexity" evidence="1">
    <location>
        <begin position="41"/>
        <end position="62"/>
    </location>
</feature>
<feature type="compositionally biased region" description="Basic residues" evidence="1">
    <location>
        <begin position="415"/>
        <end position="427"/>
    </location>
</feature>
<feature type="compositionally biased region" description="Basic and acidic residues" evidence="1">
    <location>
        <begin position="144"/>
        <end position="154"/>
    </location>
</feature>
<evidence type="ECO:0000256" key="1">
    <source>
        <dbReference type="SAM" id="MobiDB-lite"/>
    </source>
</evidence>
<dbReference type="Proteomes" id="UP000799779">
    <property type="component" value="Unassembled WGS sequence"/>
</dbReference>
<keyword evidence="2" id="KW-0812">Transmembrane</keyword>
<keyword evidence="4" id="KW-1185">Reference proteome</keyword>
<feature type="transmembrane region" description="Helical" evidence="2">
    <location>
        <begin position="712"/>
        <end position="734"/>
    </location>
</feature>
<accession>A0A6A5WYD9</accession>
<evidence type="ECO:0000256" key="2">
    <source>
        <dbReference type="SAM" id="Phobius"/>
    </source>
</evidence>
<feature type="transmembrane region" description="Helical" evidence="2">
    <location>
        <begin position="674"/>
        <end position="700"/>
    </location>
</feature>
<feature type="region of interest" description="Disordered" evidence="1">
    <location>
        <begin position="366"/>
        <end position="438"/>
    </location>
</feature>
<feature type="region of interest" description="Disordered" evidence="1">
    <location>
        <begin position="615"/>
        <end position="642"/>
    </location>
</feature>
<proteinExistence type="predicted"/>
<feature type="compositionally biased region" description="Pro residues" evidence="1">
    <location>
        <begin position="1"/>
        <end position="11"/>
    </location>
</feature>
<gene>
    <name evidence="3" type="ORF">P154DRAFT_615745</name>
</gene>
<sequence length="737" mass="79923">MESSPPLPKPKPTSSLSSHPPQAYASSPRAPPSPPTQTLILSHPSARLSSSPASSPRIIESPVTRTRSLRPEMSAYMDQGVSPGADFFDDASSECSISDQGQEEEDEWGTIDENATQNFSEVEGLRDGYGAEFPYSDDEPESGEDNKRIGDGSEHLNARAPYNQIPLHDSGTVTVTGNNSEIWELSSPTDRLPPRKARPVSLRRLGRGARIVHHHTGSTGTGTPKIGAQSEFGETGNRRSGSASDVGALKAFPAAIEEGGIRTRHRRSTSESLKADSIINAHAITMRALESISPSASLSLMHTNLRAQAEATAQMEAKEDVVSPPLPTSTSFGGSRRIVMAPIETQDTDRPEGLPAHFIKTPYPFSAKKEFPRPSARPRASSNKGKQVLGIVQSDGEVDFRARGRRNDNGGSKERRVRSLGTHKRKWPSGSVGRSETLSGSGESVVLVSLRKNSGRRGVVSQLASFEIPKNLAMTSPMKATGKRGIGSQKNDEQGNGGEEGGVKIDFDDRVFAEMLRGAYRRLAGSWFWRTFRARRLKYIRLERVPFASGGWNGDRCRCERSSRAGLLAAGNGLGDGSRSPFTEEKLMELYKKPASGQARYTWVHWARRLAASDEASGPGASLNTCSGRKNENEGDEVLEKEEEAQTGLSAPACNAPDYVTTIQFVHRLSVLRFALASGLMLALSIVAALLWIFLGVSGWKNLDYQGRGERVTAGCLIGLLLLALEMVVFWIWIVSS</sequence>
<feature type="compositionally biased region" description="Acidic residues" evidence="1">
    <location>
        <begin position="101"/>
        <end position="110"/>
    </location>
</feature>
<dbReference type="OrthoDB" id="3691966at2759"/>
<feature type="region of interest" description="Disordered" evidence="1">
    <location>
        <begin position="477"/>
        <end position="502"/>
    </location>
</feature>
<dbReference type="EMBL" id="ML977561">
    <property type="protein sequence ID" value="KAF2005789.1"/>
    <property type="molecule type" value="Genomic_DNA"/>
</dbReference>
<organism evidence="3 4">
    <name type="scientific">Amniculicola lignicola CBS 123094</name>
    <dbReference type="NCBI Taxonomy" id="1392246"/>
    <lineage>
        <taxon>Eukaryota</taxon>
        <taxon>Fungi</taxon>
        <taxon>Dikarya</taxon>
        <taxon>Ascomycota</taxon>
        <taxon>Pezizomycotina</taxon>
        <taxon>Dothideomycetes</taxon>
        <taxon>Pleosporomycetidae</taxon>
        <taxon>Pleosporales</taxon>
        <taxon>Amniculicolaceae</taxon>
        <taxon>Amniculicola</taxon>
    </lineage>
</organism>
<feature type="region of interest" description="Disordered" evidence="1">
    <location>
        <begin position="1"/>
        <end position="154"/>
    </location>
</feature>
<feature type="compositionally biased region" description="Low complexity" evidence="1">
    <location>
        <begin position="12"/>
        <end position="28"/>
    </location>
</feature>
<feature type="compositionally biased region" description="Basic and acidic residues" evidence="1">
    <location>
        <begin position="398"/>
        <end position="414"/>
    </location>
</feature>
<name>A0A6A5WYD9_9PLEO</name>
<dbReference type="AlphaFoldDB" id="A0A6A5WYD9"/>
<protein>
    <submittedName>
        <fullName evidence="3">Uncharacterized protein</fullName>
    </submittedName>
</protein>
<reference evidence="3" key="1">
    <citation type="journal article" date="2020" name="Stud. Mycol.">
        <title>101 Dothideomycetes genomes: a test case for predicting lifestyles and emergence of pathogens.</title>
        <authorList>
            <person name="Haridas S."/>
            <person name="Albert R."/>
            <person name="Binder M."/>
            <person name="Bloem J."/>
            <person name="Labutti K."/>
            <person name="Salamov A."/>
            <person name="Andreopoulos B."/>
            <person name="Baker S."/>
            <person name="Barry K."/>
            <person name="Bills G."/>
            <person name="Bluhm B."/>
            <person name="Cannon C."/>
            <person name="Castanera R."/>
            <person name="Culley D."/>
            <person name="Daum C."/>
            <person name="Ezra D."/>
            <person name="Gonzalez J."/>
            <person name="Henrissat B."/>
            <person name="Kuo A."/>
            <person name="Liang C."/>
            <person name="Lipzen A."/>
            <person name="Lutzoni F."/>
            <person name="Magnuson J."/>
            <person name="Mondo S."/>
            <person name="Nolan M."/>
            <person name="Ohm R."/>
            <person name="Pangilinan J."/>
            <person name="Park H.-J."/>
            <person name="Ramirez L."/>
            <person name="Alfaro M."/>
            <person name="Sun H."/>
            <person name="Tritt A."/>
            <person name="Yoshinaga Y."/>
            <person name="Zwiers L.-H."/>
            <person name="Turgeon B."/>
            <person name="Goodwin S."/>
            <person name="Spatafora J."/>
            <person name="Crous P."/>
            <person name="Grigoriev I."/>
        </authorList>
    </citation>
    <scope>NUCLEOTIDE SEQUENCE</scope>
    <source>
        <strain evidence="3">CBS 123094</strain>
    </source>
</reference>